<dbReference type="GO" id="GO:0016301">
    <property type="term" value="F:kinase activity"/>
    <property type="evidence" value="ECO:0007669"/>
    <property type="project" value="UniProtKB-KW"/>
</dbReference>
<dbReference type="Pfam" id="PF00072">
    <property type="entry name" value="Response_reg"/>
    <property type="match status" value="1"/>
</dbReference>
<name>A0A1S9PGQ3_9SPHI</name>
<keyword evidence="8" id="KW-0808">Transferase</keyword>
<keyword evidence="5" id="KW-0804">Transcription</keyword>
<keyword evidence="9" id="KW-1185">Reference proteome</keyword>
<evidence type="ECO:0000256" key="1">
    <source>
        <dbReference type="ARBA" id="ARBA00022553"/>
    </source>
</evidence>
<evidence type="ECO:0000256" key="3">
    <source>
        <dbReference type="ARBA" id="ARBA00023015"/>
    </source>
</evidence>
<evidence type="ECO:0000256" key="2">
    <source>
        <dbReference type="ARBA" id="ARBA00023012"/>
    </source>
</evidence>
<reference evidence="8 9" key="1">
    <citation type="submission" date="2016-07" db="EMBL/GenBank/DDBJ databases">
        <title>Genomic analysis of zinc-resistant bacterium Mucilaginibacter pedocola TBZ30.</title>
        <authorList>
            <person name="Huang J."/>
            <person name="Tang J."/>
        </authorList>
    </citation>
    <scope>NUCLEOTIDE SEQUENCE [LARGE SCALE GENOMIC DNA]</scope>
    <source>
        <strain evidence="8 9">TBZ30</strain>
    </source>
</reference>
<keyword evidence="4" id="KW-0238">DNA-binding</keyword>
<keyword evidence="1 6" id="KW-0597">Phosphoprotein</keyword>
<gene>
    <name evidence="8" type="ORF">BC343_26850</name>
</gene>
<dbReference type="FunFam" id="3.40.50.2300:FF:000001">
    <property type="entry name" value="DNA-binding response regulator PhoB"/>
    <property type="match status" value="1"/>
</dbReference>
<accession>A0A1S9PGQ3</accession>
<keyword evidence="2" id="KW-0902">Two-component regulatory system</keyword>
<dbReference type="InterPro" id="IPR011006">
    <property type="entry name" value="CheY-like_superfamily"/>
</dbReference>
<evidence type="ECO:0000313" key="9">
    <source>
        <dbReference type="Proteomes" id="UP000189739"/>
    </source>
</evidence>
<dbReference type="GO" id="GO:0000160">
    <property type="term" value="P:phosphorelay signal transduction system"/>
    <property type="evidence" value="ECO:0007669"/>
    <property type="project" value="UniProtKB-KW"/>
</dbReference>
<dbReference type="PANTHER" id="PTHR44591:SF3">
    <property type="entry name" value="RESPONSE REGULATORY DOMAIN-CONTAINING PROTEIN"/>
    <property type="match status" value="1"/>
</dbReference>
<feature type="domain" description="Response regulatory" evidence="7">
    <location>
        <begin position="5"/>
        <end position="120"/>
    </location>
</feature>
<keyword evidence="3" id="KW-0805">Transcription regulation</keyword>
<dbReference type="InterPro" id="IPR001789">
    <property type="entry name" value="Sig_transdc_resp-reg_receiver"/>
</dbReference>
<dbReference type="Gene3D" id="3.40.50.2300">
    <property type="match status" value="1"/>
</dbReference>
<dbReference type="SMART" id="SM00448">
    <property type="entry name" value="REC"/>
    <property type="match status" value="1"/>
</dbReference>
<dbReference type="PANTHER" id="PTHR44591">
    <property type="entry name" value="STRESS RESPONSE REGULATOR PROTEIN 1"/>
    <property type="match status" value="1"/>
</dbReference>
<dbReference type="GO" id="GO:0003677">
    <property type="term" value="F:DNA binding"/>
    <property type="evidence" value="ECO:0007669"/>
    <property type="project" value="UniProtKB-KW"/>
</dbReference>
<organism evidence="8 9">
    <name type="scientific">Mucilaginibacter pedocola</name>
    <dbReference type="NCBI Taxonomy" id="1792845"/>
    <lineage>
        <taxon>Bacteria</taxon>
        <taxon>Pseudomonadati</taxon>
        <taxon>Bacteroidota</taxon>
        <taxon>Sphingobacteriia</taxon>
        <taxon>Sphingobacteriales</taxon>
        <taxon>Sphingobacteriaceae</taxon>
        <taxon>Mucilaginibacter</taxon>
    </lineage>
</organism>
<dbReference type="SUPFAM" id="SSF52172">
    <property type="entry name" value="CheY-like"/>
    <property type="match status" value="1"/>
</dbReference>
<evidence type="ECO:0000256" key="5">
    <source>
        <dbReference type="ARBA" id="ARBA00023163"/>
    </source>
</evidence>
<dbReference type="AlphaFoldDB" id="A0A1S9PGQ3"/>
<dbReference type="OrthoDB" id="677887at2"/>
<dbReference type="EMBL" id="MBTF01000009">
    <property type="protein sequence ID" value="OOQ60142.1"/>
    <property type="molecule type" value="Genomic_DNA"/>
</dbReference>
<dbReference type="PROSITE" id="PS50110">
    <property type="entry name" value="RESPONSE_REGULATORY"/>
    <property type="match status" value="1"/>
</dbReference>
<feature type="modified residue" description="4-aspartylphosphate" evidence="6">
    <location>
        <position position="54"/>
    </location>
</feature>
<evidence type="ECO:0000313" key="8">
    <source>
        <dbReference type="EMBL" id="OOQ60142.1"/>
    </source>
</evidence>
<comment type="caution">
    <text evidence="8">The sequence shown here is derived from an EMBL/GenBank/DDBJ whole genome shotgun (WGS) entry which is preliminary data.</text>
</comment>
<keyword evidence="8" id="KW-0418">Kinase</keyword>
<dbReference type="InterPro" id="IPR050595">
    <property type="entry name" value="Bact_response_regulator"/>
</dbReference>
<protein>
    <submittedName>
        <fullName evidence="8">Histidine kinase</fullName>
    </submittedName>
</protein>
<evidence type="ECO:0000259" key="7">
    <source>
        <dbReference type="PROSITE" id="PS50110"/>
    </source>
</evidence>
<proteinExistence type="predicted"/>
<dbReference type="STRING" id="1792845.BC343_26850"/>
<dbReference type="Proteomes" id="UP000189739">
    <property type="component" value="Unassembled WGS sequence"/>
</dbReference>
<evidence type="ECO:0000256" key="4">
    <source>
        <dbReference type="ARBA" id="ARBA00023125"/>
    </source>
</evidence>
<sequence>MNMGRILAVDDDSDILEVLQFILEDSGYEVDTLSDGHYLLDTIEKNAPDLILLDIMLGNMDGRELCKEVKKKAETHDIPVILISASHNISGTLSQDGAPDDFIAKPFDINNLLSKIKNQLRPAA</sequence>
<evidence type="ECO:0000256" key="6">
    <source>
        <dbReference type="PROSITE-ProRule" id="PRU00169"/>
    </source>
</evidence>